<dbReference type="InterPro" id="IPR000120">
    <property type="entry name" value="Amidase"/>
</dbReference>
<gene>
    <name evidence="4" type="ORF">EV668_1795</name>
</gene>
<reference evidence="4 5" key="1">
    <citation type="submission" date="2019-03" db="EMBL/GenBank/DDBJ databases">
        <title>Genomic Encyclopedia of Type Strains, Phase IV (KMG-IV): sequencing the most valuable type-strain genomes for metagenomic binning, comparative biology and taxonomic classification.</title>
        <authorList>
            <person name="Goeker M."/>
        </authorList>
    </citation>
    <scope>NUCLEOTIDE SEQUENCE [LARGE SCALE GENOMIC DNA]</scope>
    <source>
        <strain evidence="4 5">DSM 25903</strain>
    </source>
</reference>
<evidence type="ECO:0000256" key="1">
    <source>
        <dbReference type="ARBA" id="ARBA00003871"/>
    </source>
</evidence>
<accession>A0A4R7C7V0</accession>
<comment type="function">
    <text evidence="1">Hydrolyzes indole-3-acetamide (IAM) into indole-3-acetic acid (IAA).</text>
</comment>
<proteinExistence type="predicted"/>
<evidence type="ECO:0000313" key="5">
    <source>
        <dbReference type="Proteomes" id="UP000295122"/>
    </source>
</evidence>
<comment type="caution">
    <text evidence="4">The sequence shown here is derived from an EMBL/GenBank/DDBJ whole genome shotgun (WGS) entry which is preliminary data.</text>
</comment>
<dbReference type="InterPro" id="IPR023631">
    <property type="entry name" value="Amidase_dom"/>
</dbReference>
<dbReference type="SUPFAM" id="SSF75304">
    <property type="entry name" value="Amidase signature (AS) enzymes"/>
    <property type="match status" value="1"/>
</dbReference>
<feature type="domain" description="Amidase" evidence="3">
    <location>
        <begin position="25"/>
        <end position="447"/>
    </location>
</feature>
<name>A0A4R7C7V0_9HYPH</name>
<evidence type="ECO:0000259" key="3">
    <source>
        <dbReference type="Pfam" id="PF01425"/>
    </source>
</evidence>
<dbReference type="PROSITE" id="PS00571">
    <property type="entry name" value="AMIDASES"/>
    <property type="match status" value="1"/>
</dbReference>
<dbReference type="InterPro" id="IPR020556">
    <property type="entry name" value="Amidase_CS"/>
</dbReference>
<dbReference type="PANTHER" id="PTHR11895:SF76">
    <property type="entry name" value="INDOLEACETAMIDE HYDROLASE"/>
    <property type="match status" value="1"/>
</dbReference>
<dbReference type="Pfam" id="PF01425">
    <property type="entry name" value="Amidase"/>
    <property type="match status" value="1"/>
</dbReference>
<dbReference type="EMBL" id="SNZR01000011">
    <property type="protein sequence ID" value="TDR94508.1"/>
    <property type="molecule type" value="Genomic_DNA"/>
</dbReference>
<sequence length="474" mass="50071">MSELCRLSAVEAVERLRSGEVSPLEMVEAAIARIEAVDGEVNALPVRLFEQARAKARQFDVAAGEGPGWLAGLPVAIKEFNDVAGVPTTYGSPIYARNIPERSDLTVRNLEAHGAIVLAKSNVPEFAGSNTFNPVYGTTRNPWDLRMTAGGSSGGAAAALAAGEVWLANGSDLGGSLRIPASYCGIAGLRPSVGRVPRGEGLPAFDPLWVEGPMARSVADLALMLDAQVGPEREDPYAQAVPGQSFGADLTTAKPPHRVAFTSDLGLGRQVDSEVVALCRTATARFGSLGAEVYDGGPDLSGSIESYQTLRALMIANVRGGLLPEHRERIAPEIVWNIEKGFNLTAAEILAAEAARHRIFNAMTGFFRGTDILACPTVVLPPFPVEERFPTEVNGEPLETYIDWMFLTFCLSLTGCPCLSVPIGLTKSGLPVGLQLVARPHADADLLAAGHLLEKAIGLPSLPIEPRRGPAVAG</sequence>
<dbReference type="Gene3D" id="3.90.1300.10">
    <property type="entry name" value="Amidase signature (AS) domain"/>
    <property type="match status" value="1"/>
</dbReference>
<keyword evidence="5" id="KW-1185">Reference proteome</keyword>
<organism evidence="4 5">
    <name type="scientific">Enterovirga rhinocerotis</name>
    <dbReference type="NCBI Taxonomy" id="1339210"/>
    <lineage>
        <taxon>Bacteria</taxon>
        <taxon>Pseudomonadati</taxon>
        <taxon>Pseudomonadota</taxon>
        <taxon>Alphaproteobacteria</taxon>
        <taxon>Hyphomicrobiales</taxon>
        <taxon>Methylobacteriaceae</taxon>
        <taxon>Enterovirga</taxon>
    </lineage>
</organism>
<dbReference type="PANTHER" id="PTHR11895">
    <property type="entry name" value="TRANSAMIDASE"/>
    <property type="match status" value="1"/>
</dbReference>
<dbReference type="GO" id="GO:0003824">
    <property type="term" value="F:catalytic activity"/>
    <property type="evidence" value="ECO:0007669"/>
    <property type="project" value="InterPro"/>
</dbReference>
<protein>
    <recommendedName>
        <fullName evidence="2">Indoleacetamide hydrolase</fullName>
    </recommendedName>
</protein>
<evidence type="ECO:0000313" key="4">
    <source>
        <dbReference type="EMBL" id="TDR94508.1"/>
    </source>
</evidence>
<dbReference type="AlphaFoldDB" id="A0A4R7C7V0"/>
<evidence type="ECO:0000256" key="2">
    <source>
        <dbReference type="ARBA" id="ARBA00021874"/>
    </source>
</evidence>
<dbReference type="Proteomes" id="UP000295122">
    <property type="component" value="Unassembled WGS sequence"/>
</dbReference>
<dbReference type="InterPro" id="IPR036928">
    <property type="entry name" value="AS_sf"/>
</dbReference>